<dbReference type="PANTHER" id="PTHR13225">
    <property type="entry name" value="MISEXPRESSION SUPPRESSOR OF RAS 6"/>
    <property type="match status" value="1"/>
</dbReference>
<comment type="caution">
    <text evidence="2">The sequence shown here is derived from an EMBL/GenBank/DDBJ whole genome shotgun (WGS) entry which is preliminary data.</text>
</comment>
<dbReference type="PANTHER" id="PTHR13225:SF3">
    <property type="entry name" value="UPF0489 PROTEIN C5ORF22"/>
    <property type="match status" value="1"/>
</dbReference>
<comment type="similarity">
    <text evidence="1">Belongs to the UPF0489 family.</text>
</comment>
<name>A0AAD9KVW3_RIDPI</name>
<gene>
    <name evidence="2" type="ORF">NP493_537g01007</name>
</gene>
<evidence type="ECO:0000313" key="2">
    <source>
        <dbReference type="EMBL" id="KAK2178624.1"/>
    </source>
</evidence>
<dbReference type="EMBL" id="JAODUO010000536">
    <property type="protein sequence ID" value="KAK2178624.1"/>
    <property type="molecule type" value="Genomic_DNA"/>
</dbReference>
<sequence length="527" mass="59305">MKRWVRVGVPLLLACLVSLGAVSLLYGRVDTLTAAPSHPRPRPRPGHTRHAQLQQALDALTHLREHKDRLRGLNKAPSKTSHGITLAVVEEHHEVIPYWFNAAMTGKIPKTGNTLIHIDGHSDIGPPRYDRKMPIFHWPNTKEQMHHMMQANDVFIQAAMIAGLISRFIFISPSWDRSDNTTYSRADLEIGSMTPSNSKEPTFCCCIFVPSERKRQCAYVPRSSDPVISDTLDACKMRRHVRGEQAVDHAALRMLKTKRDWIGATGNIILDIDEDYFGVELPGESLTHAGLNWKLLMQIQDSLTNLFCPRHIAHEGLANKMMREVIGTVIRRCHPTVKPLHDTCRTTVGHVQSVVRNVVLAYRKRNTTLFCTVNTKELVERSNKLTLILHQFKLSHLIVLLDLGVCLRTTPAAVDFRQTGYGSVALCLGVNTPNDSAVFLHKPVAAEVRARTAQLRKMLEIIDARHRPSVVTLCRSVRDGYTPRSLFSSIEANILGIFKDLPGHYDVVYDENLYGGKGGWPDRHKNI</sequence>
<proteinExistence type="inferred from homology"/>
<keyword evidence="3" id="KW-1185">Reference proteome</keyword>
<reference evidence="2" key="1">
    <citation type="journal article" date="2023" name="Mol. Biol. Evol.">
        <title>Third-Generation Sequencing Reveals the Adaptive Role of the Epigenome in Three Deep-Sea Polychaetes.</title>
        <authorList>
            <person name="Perez M."/>
            <person name="Aroh O."/>
            <person name="Sun Y."/>
            <person name="Lan Y."/>
            <person name="Juniper S.K."/>
            <person name="Young C.R."/>
            <person name="Angers B."/>
            <person name="Qian P.Y."/>
        </authorList>
    </citation>
    <scope>NUCLEOTIDE SEQUENCE</scope>
    <source>
        <strain evidence="2">R07B-5</strain>
    </source>
</reference>
<protein>
    <submittedName>
        <fullName evidence="2">Uncharacterized protein</fullName>
    </submittedName>
</protein>
<dbReference type="InterPro" id="IPR024131">
    <property type="entry name" value="UPF0489"/>
</dbReference>
<dbReference type="Proteomes" id="UP001209878">
    <property type="component" value="Unassembled WGS sequence"/>
</dbReference>
<dbReference type="Pfam" id="PF12640">
    <property type="entry name" value="UPF0489"/>
    <property type="match status" value="1"/>
</dbReference>
<organism evidence="2 3">
    <name type="scientific">Ridgeia piscesae</name>
    <name type="common">Tubeworm</name>
    <dbReference type="NCBI Taxonomy" id="27915"/>
    <lineage>
        <taxon>Eukaryota</taxon>
        <taxon>Metazoa</taxon>
        <taxon>Spiralia</taxon>
        <taxon>Lophotrochozoa</taxon>
        <taxon>Annelida</taxon>
        <taxon>Polychaeta</taxon>
        <taxon>Sedentaria</taxon>
        <taxon>Canalipalpata</taxon>
        <taxon>Sabellida</taxon>
        <taxon>Siboglinidae</taxon>
        <taxon>Ridgeia</taxon>
    </lineage>
</organism>
<evidence type="ECO:0000256" key="1">
    <source>
        <dbReference type="ARBA" id="ARBA00007099"/>
    </source>
</evidence>
<dbReference type="AlphaFoldDB" id="A0AAD9KVW3"/>
<evidence type="ECO:0000313" key="3">
    <source>
        <dbReference type="Proteomes" id="UP001209878"/>
    </source>
</evidence>
<accession>A0AAD9KVW3</accession>